<organism evidence="2 3">
    <name type="scientific">Arcanobacterium hippocoleae</name>
    <dbReference type="NCBI Taxonomy" id="149017"/>
    <lineage>
        <taxon>Bacteria</taxon>
        <taxon>Bacillati</taxon>
        <taxon>Actinomycetota</taxon>
        <taxon>Actinomycetes</taxon>
        <taxon>Actinomycetales</taxon>
        <taxon>Actinomycetaceae</taxon>
        <taxon>Arcanobacterium</taxon>
    </lineage>
</organism>
<keyword evidence="1" id="KW-1133">Transmembrane helix</keyword>
<accession>A0ABU1T1Y6</accession>
<evidence type="ECO:0000313" key="2">
    <source>
        <dbReference type="EMBL" id="MDR6939372.1"/>
    </source>
</evidence>
<feature type="transmembrane region" description="Helical" evidence="1">
    <location>
        <begin position="6"/>
        <end position="23"/>
    </location>
</feature>
<sequence>MQYLIILFLIILESFFQVMRIKLKKFIPKSIERLGFLTAYVAFAIYYNNLPLAITGYILSFLLFSLVSLFLSESREESC</sequence>
<evidence type="ECO:0000256" key="1">
    <source>
        <dbReference type="SAM" id="Phobius"/>
    </source>
</evidence>
<keyword evidence="3" id="KW-1185">Reference proteome</keyword>
<gene>
    <name evidence="2" type="ORF">J2S36_000915</name>
</gene>
<evidence type="ECO:0000313" key="3">
    <source>
        <dbReference type="Proteomes" id="UP001266099"/>
    </source>
</evidence>
<name>A0ABU1T1Y6_9ACTO</name>
<dbReference type="Proteomes" id="UP001266099">
    <property type="component" value="Unassembled WGS sequence"/>
</dbReference>
<proteinExistence type="predicted"/>
<protein>
    <submittedName>
        <fullName evidence="2">Uncharacterized protein</fullName>
    </submittedName>
</protein>
<dbReference type="EMBL" id="JAVDUJ010000001">
    <property type="protein sequence ID" value="MDR6939372.1"/>
    <property type="molecule type" value="Genomic_DNA"/>
</dbReference>
<reference evidence="2 3" key="1">
    <citation type="submission" date="2023-07" db="EMBL/GenBank/DDBJ databases">
        <title>Sequencing the genomes of 1000 actinobacteria strains.</title>
        <authorList>
            <person name="Klenk H.-P."/>
        </authorList>
    </citation>
    <scope>NUCLEOTIDE SEQUENCE [LARGE SCALE GENOMIC DNA]</scope>
    <source>
        <strain evidence="2 3">DSM 15539</strain>
    </source>
</reference>
<comment type="caution">
    <text evidence="2">The sequence shown here is derived from an EMBL/GenBank/DDBJ whole genome shotgun (WGS) entry which is preliminary data.</text>
</comment>
<keyword evidence="1" id="KW-0472">Membrane</keyword>
<feature type="transmembrane region" description="Helical" evidence="1">
    <location>
        <begin position="53"/>
        <end position="71"/>
    </location>
</feature>
<keyword evidence="1" id="KW-0812">Transmembrane</keyword>